<proteinExistence type="predicted"/>
<reference evidence="3" key="1">
    <citation type="submission" date="2022-11" db="UniProtKB">
        <authorList>
            <consortium name="WormBaseParasite"/>
        </authorList>
    </citation>
    <scope>IDENTIFICATION</scope>
</reference>
<accession>A0A915K7U6</accession>
<organism evidence="2 3">
    <name type="scientific">Romanomermis culicivorax</name>
    <name type="common">Nematode worm</name>
    <dbReference type="NCBI Taxonomy" id="13658"/>
    <lineage>
        <taxon>Eukaryota</taxon>
        <taxon>Metazoa</taxon>
        <taxon>Ecdysozoa</taxon>
        <taxon>Nematoda</taxon>
        <taxon>Enoplea</taxon>
        <taxon>Dorylaimia</taxon>
        <taxon>Mermithida</taxon>
        <taxon>Mermithoidea</taxon>
        <taxon>Mermithidae</taxon>
        <taxon>Romanomermis</taxon>
    </lineage>
</organism>
<sequence>MCQCMAALIWALMQIAANYKWLEAIKLGSLASLSGRMMGVEVRDSGATVVVGVGCDCEGREEEGRALGAASGGLAGGSLGTVVGSMEKEL</sequence>
<dbReference type="WBParaSite" id="nRc.2.0.1.t34771-RA">
    <property type="protein sequence ID" value="nRc.2.0.1.t34771-RA"/>
    <property type="gene ID" value="nRc.2.0.1.g34771"/>
</dbReference>
<feature type="signal peptide" evidence="1">
    <location>
        <begin position="1"/>
        <end position="17"/>
    </location>
</feature>
<evidence type="ECO:0000313" key="3">
    <source>
        <dbReference type="WBParaSite" id="nRc.2.0.1.t34771-RA"/>
    </source>
</evidence>
<evidence type="ECO:0000313" key="2">
    <source>
        <dbReference type="Proteomes" id="UP000887565"/>
    </source>
</evidence>
<dbReference type="AlphaFoldDB" id="A0A915K7U6"/>
<feature type="chain" id="PRO_5038055870" evidence="1">
    <location>
        <begin position="18"/>
        <end position="90"/>
    </location>
</feature>
<evidence type="ECO:0000256" key="1">
    <source>
        <dbReference type="SAM" id="SignalP"/>
    </source>
</evidence>
<protein>
    <submittedName>
        <fullName evidence="3">Uncharacterized protein</fullName>
    </submittedName>
</protein>
<dbReference type="Proteomes" id="UP000887565">
    <property type="component" value="Unplaced"/>
</dbReference>
<name>A0A915K7U6_ROMCU</name>
<keyword evidence="2" id="KW-1185">Reference proteome</keyword>
<keyword evidence="1" id="KW-0732">Signal</keyword>